<accession>A0A5D6W7K8</accession>
<dbReference type="Pfam" id="PF13635">
    <property type="entry name" value="DUF4143"/>
    <property type="match status" value="1"/>
</dbReference>
<keyword evidence="3" id="KW-0547">Nucleotide-binding</keyword>
<keyword evidence="3" id="KW-0067">ATP-binding</keyword>
<dbReference type="Pfam" id="PF13173">
    <property type="entry name" value="AAA_14"/>
    <property type="match status" value="1"/>
</dbReference>
<feature type="domain" description="DUF4143" evidence="2">
    <location>
        <begin position="237"/>
        <end position="379"/>
    </location>
</feature>
<keyword evidence="4" id="KW-1185">Reference proteome</keyword>
<organism evidence="3 4">
    <name type="scientific">Selenomonas ruminis</name>
    <dbReference type="NCBI Taxonomy" id="2593411"/>
    <lineage>
        <taxon>Bacteria</taxon>
        <taxon>Bacillati</taxon>
        <taxon>Bacillota</taxon>
        <taxon>Negativicutes</taxon>
        <taxon>Selenomonadales</taxon>
        <taxon>Selenomonadaceae</taxon>
        <taxon>Selenomonas</taxon>
    </lineage>
</organism>
<dbReference type="InterPro" id="IPR027417">
    <property type="entry name" value="P-loop_NTPase"/>
</dbReference>
<dbReference type="InterPro" id="IPR041682">
    <property type="entry name" value="AAA_14"/>
</dbReference>
<feature type="domain" description="AAA" evidence="1">
    <location>
        <begin position="21"/>
        <end position="150"/>
    </location>
</feature>
<evidence type="ECO:0000313" key="4">
    <source>
        <dbReference type="Proteomes" id="UP000323646"/>
    </source>
</evidence>
<dbReference type="AlphaFoldDB" id="A0A5D6W7K8"/>
<gene>
    <name evidence="3" type="ORF">FZ040_06890</name>
</gene>
<evidence type="ECO:0000313" key="3">
    <source>
        <dbReference type="EMBL" id="TYZ22939.1"/>
    </source>
</evidence>
<name>A0A5D6W7K8_9FIRM</name>
<dbReference type="Proteomes" id="UP000323646">
    <property type="component" value="Unassembled WGS sequence"/>
</dbReference>
<sequence>MEEIKQRNIYLKQLLAFKDQEPVKIITGIRRCGKSTVMKLMMKYLIEHDTPPEQIIYMNFESNKFDDFDRKQVYQYVQERIITGRKMYIFLDEPQTIENWNKTVNSFQVDFNCDIYITGSNAYLLSSEYATYLSGRYVEIKMLPLSFKEFITFQGYTLKDYVSPIGEQRKRAYDSLGEMTEIADLFEAYVRYGGFPVLSDIGLEQDKVLAILDGIYNTVVKKDIIDRANLKPNSHTIDSVLLEKVCQFLADNIGSSISFNNISNTLVSNKMLQERKRHGKPAVRTISNYVDDITEAYLFYPIKRFDIKGKEYLQTLGKYYMVDTGLRNYLLGYRGIDTGHQIENIVYFELLRRGYDVAVGKIGNKEVDFIAIKGEEKTYYQVTQEMRSEETITRELAPLKEIKDNFPKIVLTLDSNIKLTEDGIRIINLFDFMLSNEFE</sequence>
<evidence type="ECO:0000259" key="2">
    <source>
        <dbReference type="Pfam" id="PF13635"/>
    </source>
</evidence>
<evidence type="ECO:0000259" key="1">
    <source>
        <dbReference type="Pfam" id="PF13173"/>
    </source>
</evidence>
<reference evidence="3 4" key="1">
    <citation type="submission" date="2019-08" db="EMBL/GenBank/DDBJ databases">
        <title>Selenomonas sp. mPRGC5 and Selenomonas sp. mPRGC8 isolated from ruminal fluid of dairy goat (Capra hircus).</title>
        <authorList>
            <person name="Poothong S."/>
            <person name="Nuengjamnong C."/>
            <person name="Tanasupawat S."/>
        </authorList>
    </citation>
    <scope>NUCLEOTIDE SEQUENCE [LARGE SCALE GENOMIC DNA]</scope>
    <source>
        <strain evidence="4">mPRGC5</strain>
    </source>
</reference>
<dbReference type="PANTHER" id="PTHR33295:SF20">
    <property type="entry name" value="ATPASE"/>
    <property type="match status" value="1"/>
</dbReference>
<dbReference type="PANTHER" id="PTHR33295">
    <property type="entry name" value="ATPASE"/>
    <property type="match status" value="1"/>
</dbReference>
<dbReference type="GO" id="GO:0005524">
    <property type="term" value="F:ATP binding"/>
    <property type="evidence" value="ECO:0007669"/>
    <property type="project" value="UniProtKB-KW"/>
</dbReference>
<dbReference type="SUPFAM" id="SSF52540">
    <property type="entry name" value="P-loop containing nucleoside triphosphate hydrolases"/>
    <property type="match status" value="1"/>
</dbReference>
<proteinExistence type="predicted"/>
<dbReference type="RefSeq" id="WP_149171333.1">
    <property type="nucleotide sequence ID" value="NZ_VTOY01000004.1"/>
</dbReference>
<protein>
    <submittedName>
        <fullName evidence="3">ATP-binding protein</fullName>
    </submittedName>
</protein>
<dbReference type="EMBL" id="VTOY01000004">
    <property type="protein sequence ID" value="TYZ22939.1"/>
    <property type="molecule type" value="Genomic_DNA"/>
</dbReference>
<dbReference type="OrthoDB" id="9801684at2"/>
<dbReference type="InterPro" id="IPR025420">
    <property type="entry name" value="DUF4143"/>
</dbReference>
<comment type="caution">
    <text evidence="3">The sequence shown here is derived from an EMBL/GenBank/DDBJ whole genome shotgun (WGS) entry which is preliminary data.</text>
</comment>